<comment type="caution">
    <text evidence="1">The sequence shown here is derived from an EMBL/GenBank/DDBJ whole genome shotgun (WGS) entry which is preliminary data.</text>
</comment>
<accession>A0ACB8U4J7</accession>
<proteinExistence type="predicted"/>
<keyword evidence="2" id="KW-1185">Reference proteome</keyword>
<gene>
    <name evidence="1" type="ORF">BDY19DRAFT_993524</name>
</gene>
<evidence type="ECO:0000313" key="1">
    <source>
        <dbReference type="EMBL" id="KAI0089312.1"/>
    </source>
</evidence>
<name>A0ACB8U4J7_9APHY</name>
<protein>
    <submittedName>
        <fullName evidence="1">NAD-P-binding protein</fullName>
    </submittedName>
</protein>
<reference evidence="1" key="1">
    <citation type="journal article" date="2021" name="Environ. Microbiol.">
        <title>Gene family expansions and transcriptome signatures uncover fungal adaptations to wood decay.</title>
        <authorList>
            <person name="Hage H."/>
            <person name="Miyauchi S."/>
            <person name="Viragh M."/>
            <person name="Drula E."/>
            <person name="Min B."/>
            <person name="Chaduli D."/>
            <person name="Navarro D."/>
            <person name="Favel A."/>
            <person name="Norest M."/>
            <person name="Lesage-Meessen L."/>
            <person name="Balint B."/>
            <person name="Merenyi Z."/>
            <person name="de Eugenio L."/>
            <person name="Morin E."/>
            <person name="Martinez A.T."/>
            <person name="Baldrian P."/>
            <person name="Stursova M."/>
            <person name="Martinez M.J."/>
            <person name="Novotny C."/>
            <person name="Magnuson J.K."/>
            <person name="Spatafora J.W."/>
            <person name="Maurice S."/>
            <person name="Pangilinan J."/>
            <person name="Andreopoulos W."/>
            <person name="LaButti K."/>
            <person name="Hundley H."/>
            <person name="Na H."/>
            <person name="Kuo A."/>
            <person name="Barry K."/>
            <person name="Lipzen A."/>
            <person name="Henrissat B."/>
            <person name="Riley R."/>
            <person name="Ahrendt S."/>
            <person name="Nagy L.G."/>
            <person name="Grigoriev I.V."/>
            <person name="Martin F."/>
            <person name="Rosso M.N."/>
        </authorList>
    </citation>
    <scope>NUCLEOTIDE SEQUENCE</scope>
    <source>
        <strain evidence="1">CBS 384.51</strain>
    </source>
</reference>
<dbReference type="Proteomes" id="UP001055072">
    <property type="component" value="Unassembled WGS sequence"/>
</dbReference>
<sequence length="295" mass="32186">MPSVALVQPPAQRVWFITGTSSGFGKALIASVIARGDRVIATARSVEKIKVFYSLAGARPANLQLLRLDISESPEKIQRVIDHALSIWGRIDVVVNNAGIGLKSVLEEGGSLAAMQQFQTNVFGVLNVTNAVLPHMRDRRSGTVVIVGSRTGWHAAVPPVGFYAASKAAVHAIGESYASELAQFNIRVTVVIPGSFRTNALGQPITMNKHIPDYDDLRERGQAKFSALSGSEKGDPAKAMELLVDVVRGEGHAYGREWPMWLFMGSDVYRDVRAKCERVERSLAEWEDVATDLEF</sequence>
<organism evidence="1 2">
    <name type="scientific">Irpex rosettiformis</name>
    <dbReference type="NCBI Taxonomy" id="378272"/>
    <lineage>
        <taxon>Eukaryota</taxon>
        <taxon>Fungi</taxon>
        <taxon>Dikarya</taxon>
        <taxon>Basidiomycota</taxon>
        <taxon>Agaricomycotina</taxon>
        <taxon>Agaricomycetes</taxon>
        <taxon>Polyporales</taxon>
        <taxon>Irpicaceae</taxon>
        <taxon>Irpex</taxon>
    </lineage>
</organism>
<dbReference type="EMBL" id="MU274911">
    <property type="protein sequence ID" value="KAI0089312.1"/>
    <property type="molecule type" value="Genomic_DNA"/>
</dbReference>
<evidence type="ECO:0000313" key="2">
    <source>
        <dbReference type="Proteomes" id="UP001055072"/>
    </source>
</evidence>